<evidence type="ECO:0000313" key="1">
    <source>
        <dbReference type="EMBL" id="OGZ94761.1"/>
    </source>
</evidence>
<protein>
    <submittedName>
        <fullName evidence="1">Uncharacterized protein</fullName>
    </submittedName>
</protein>
<sequence length="307" mass="34445">MAEAEAYGSRESAFFAKLAGLSEHEYKTIRTIKIRDILEQIPSEKEARIIWEGQIPGRTINLPYFEQYDKSEFEGHIRLAGILRHYIQGHPHEAILSGMTVDDFFKVAAPEEGPIFRGATPPDFLEPEEFAQMEPQRTVAPIEQTSGKFATEPYSAEYTPPDQRVGAVLIEGKDIVAYGTAEEAFVAKTRLGMIPREWESIKSLETRELLNQTPEGAATMNPRQLRQWYETQKPKLPGTSFDSFRKQALLADAIRESLKTKSDQEYLKSLPVRELVRNFVLAETGKGGAAGEVAEKTAGFDHTIQAP</sequence>
<proteinExistence type="predicted"/>
<evidence type="ECO:0000313" key="2">
    <source>
        <dbReference type="Proteomes" id="UP000177392"/>
    </source>
</evidence>
<accession>A0A1G2K872</accession>
<dbReference type="Proteomes" id="UP000177392">
    <property type="component" value="Unassembled WGS sequence"/>
</dbReference>
<comment type="caution">
    <text evidence="1">The sequence shown here is derived from an EMBL/GenBank/DDBJ whole genome shotgun (WGS) entry which is preliminary data.</text>
</comment>
<name>A0A1G2K872_9BACT</name>
<dbReference type="EMBL" id="MHQB01000003">
    <property type="protein sequence ID" value="OGZ94761.1"/>
    <property type="molecule type" value="Genomic_DNA"/>
</dbReference>
<gene>
    <name evidence="1" type="ORF">A2131_02705</name>
</gene>
<dbReference type="AlphaFoldDB" id="A0A1G2K872"/>
<reference evidence="1 2" key="1">
    <citation type="journal article" date="2016" name="Nat. Commun.">
        <title>Thousands of microbial genomes shed light on interconnected biogeochemical processes in an aquifer system.</title>
        <authorList>
            <person name="Anantharaman K."/>
            <person name="Brown C.T."/>
            <person name="Hug L.A."/>
            <person name="Sharon I."/>
            <person name="Castelle C.J."/>
            <person name="Probst A.J."/>
            <person name="Thomas B.C."/>
            <person name="Singh A."/>
            <person name="Wilkins M.J."/>
            <person name="Karaoz U."/>
            <person name="Brodie E.L."/>
            <person name="Williams K.H."/>
            <person name="Hubbard S.S."/>
            <person name="Banfield J.F."/>
        </authorList>
    </citation>
    <scope>NUCLEOTIDE SEQUENCE [LARGE SCALE GENOMIC DNA]</scope>
</reference>
<organism evidence="1 2">
    <name type="scientific">Candidatus Sungbacteria bacterium GWC2_49_10</name>
    <dbReference type="NCBI Taxonomy" id="1802263"/>
    <lineage>
        <taxon>Bacteria</taxon>
        <taxon>Candidatus Sungiibacteriota</taxon>
    </lineage>
</organism>